<dbReference type="InterPro" id="IPR029044">
    <property type="entry name" value="Nucleotide-diphossugar_trans"/>
</dbReference>
<feature type="domain" description="Glycosyltransferase 2-like" evidence="2">
    <location>
        <begin position="23"/>
        <end position="184"/>
    </location>
</feature>
<organism evidence="3 4">
    <name type="scientific">Rhodanobacter geophilus</name>
    <dbReference type="NCBI Taxonomy" id="3162488"/>
    <lineage>
        <taxon>Bacteria</taxon>
        <taxon>Pseudomonadati</taxon>
        <taxon>Pseudomonadota</taxon>
        <taxon>Gammaproteobacteria</taxon>
        <taxon>Lysobacterales</taxon>
        <taxon>Rhodanobacteraceae</taxon>
        <taxon>Rhodanobacter</taxon>
    </lineage>
</organism>
<comment type="caution">
    <text evidence="3">The sequence shown here is derived from an EMBL/GenBank/DDBJ whole genome shotgun (WGS) entry which is preliminary data.</text>
</comment>
<dbReference type="InterPro" id="IPR050256">
    <property type="entry name" value="Glycosyltransferase_2"/>
</dbReference>
<keyword evidence="1" id="KW-0812">Transmembrane</keyword>
<dbReference type="SUPFAM" id="SSF53448">
    <property type="entry name" value="Nucleotide-diphospho-sugar transferases"/>
    <property type="match status" value="1"/>
</dbReference>
<proteinExistence type="predicted"/>
<gene>
    <name evidence="3" type="ORF">ABQJ56_12445</name>
</gene>
<keyword evidence="1" id="KW-1133">Transmembrane helix</keyword>
<evidence type="ECO:0000313" key="4">
    <source>
        <dbReference type="Proteomes" id="UP001556170"/>
    </source>
</evidence>
<dbReference type="Proteomes" id="UP001556170">
    <property type="component" value="Unassembled WGS sequence"/>
</dbReference>
<dbReference type="EMBL" id="JBFOHL010000010">
    <property type="protein sequence ID" value="MEW9625032.1"/>
    <property type="molecule type" value="Genomic_DNA"/>
</dbReference>
<evidence type="ECO:0000256" key="1">
    <source>
        <dbReference type="SAM" id="Phobius"/>
    </source>
</evidence>
<feature type="transmembrane region" description="Helical" evidence="1">
    <location>
        <begin position="297"/>
        <end position="319"/>
    </location>
</feature>
<dbReference type="RefSeq" id="WP_367845324.1">
    <property type="nucleotide sequence ID" value="NZ_JBFOHL010000010.1"/>
</dbReference>
<dbReference type="Gene3D" id="3.90.550.10">
    <property type="entry name" value="Spore Coat Polysaccharide Biosynthesis Protein SpsA, Chain A"/>
    <property type="match status" value="1"/>
</dbReference>
<reference evidence="3 4" key="1">
    <citation type="submission" date="2024-06" db="EMBL/GenBank/DDBJ databases">
        <authorList>
            <person name="Woo H."/>
        </authorList>
    </citation>
    <scope>NUCLEOTIDE SEQUENCE [LARGE SCALE GENOMIC DNA]</scope>
    <source>
        <strain evidence="3 4">S2-g</strain>
    </source>
</reference>
<accession>A0ABV3QR28</accession>
<feature type="transmembrane region" description="Helical" evidence="1">
    <location>
        <begin position="266"/>
        <end position="285"/>
    </location>
</feature>
<keyword evidence="4" id="KW-1185">Reference proteome</keyword>
<keyword evidence="1" id="KW-0472">Membrane</keyword>
<sequence>MQCNRHELNAKFPAAGPGGVIAVVIPSYKVTRHILDVIERIGPEVVKIYVVDDKCPDQSGRLVTRECKDQRVVVVYNENNLGVGGAVMAGYRCALKDGAEVIVKIDGDGQMDPSMLLRFTSPILKGLADYTKGNRFYDLTQITQMPKVRLFGNAVLSFMAKFSTGYWGLFDPTNGYTAISARVAAHLPFDKISTRYFFETDILFRLNTLRAVVVDIPMHAHYADEESGLKISKILADFIFKHLRNLFKRIFYNYFLRDMSIASIELVAGLLLIAFGLIFGGYHWADSEVRSIPTPTGIIMLATLPIIIGFQLLLAFLAFDIANAPRRSIGADLPEPLAK</sequence>
<evidence type="ECO:0000313" key="3">
    <source>
        <dbReference type="EMBL" id="MEW9625032.1"/>
    </source>
</evidence>
<dbReference type="InterPro" id="IPR001173">
    <property type="entry name" value="Glyco_trans_2-like"/>
</dbReference>
<protein>
    <submittedName>
        <fullName evidence="3">Glycosyltransferase family 2 protein</fullName>
    </submittedName>
</protein>
<dbReference type="PANTHER" id="PTHR48090">
    <property type="entry name" value="UNDECAPRENYL-PHOSPHATE 4-DEOXY-4-FORMAMIDO-L-ARABINOSE TRANSFERASE-RELATED"/>
    <property type="match status" value="1"/>
</dbReference>
<dbReference type="PANTHER" id="PTHR48090:SF6">
    <property type="entry name" value="SLR5056 PROTEIN"/>
    <property type="match status" value="1"/>
</dbReference>
<dbReference type="Pfam" id="PF00535">
    <property type="entry name" value="Glycos_transf_2"/>
    <property type="match status" value="1"/>
</dbReference>
<evidence type="ECO:0000259" key="2">
    <source>
        <dbReference type="Pfam" id="PF00535"/>
    </source>
</evidence>
<dbReference type="CDD" id="cd04179">
    <property type="entry name" value="DPM_DPG-synthase_like"/>
    <property type="match status" value="1"/>
</dbReference>
<name>A0ABV3QR28_9GAMM</name>